<organism evidence="2 3">
    <name type="scientific">Penicillium angulare</name>
    <dbReference type="NCBI Taxonomy" id="116970"/>
    <lineage>
        <taxon>Eukaryota</taxon>
        <taxon>Fungi</taxon>
        <taxon>Dikarya</taxon>
        <taxon>Ascomycota</taxon>
        <taxon>Pezizomycotina</taxon>
        <taxon>Eurotiomycetes</taxon>
        <taxon>Eurotiomycetidae</taxon>
        <taxon>Eurotiales</taxon>
        <taxon>Aspergillaceae</taxon>
        <taxon>Penicillium</taxon>
    </lineage>
</organism>
<dbReference type="InterPro" id="IPR011333">
    <property type="entry name" value="SKP1/BTB/POZ_sf"/>
</dbReference>
<feature type="domain" description="BTB" evidence="1">
    <location>
        <begin position="8"/>
        <end position="78"/>
    </location>
</feature>
<dbReference type="OrthoDB" id="9997739at2759"/>
<dbReference type="InterPro" id="IPR000210">
    <property type="entry name" value="BTB/POZ_dom"/>
</dbReference>
<reference evidence="2" key="2">
    <citation type="journal article" date="2023" name="IMA Fungus">
        <title>Comparative genomic study of the Penicillium genus elucidates a diverse pangenome and 15 lateral gene transfer events.</title>
        <authorList>
            <person name="Petersen C."/>
            <person name="Sorensen T."/>
            <person name="Nielsen M.R."/>
            <person name="Sondergaard T.E."/>
            <person name="Sorensen J.L."/>
            <person name="Fitzpatrick D.A."/>
            <person name="Frisvad J.C."/>
            <person name="Nielsen K.L."/>
        </authorList>
    </citation>
    <scope>NUCLEOTIDE SEQUENCE</scope>
    <source>
        <strain evidence="2">IBT 30069</strain>
    </source>
</reference>
<comment type="caution">
    <text evidence="2">The sequence shown here is derived from an EMBL/GenBank/DDBJ whole genome shotgun (WGS) entry which is preliminary data.</text>
</comment>
<dbReference type="Pfam" id="PF00651">
    <property type="entry name" value="BTB"/>
    <property type="match status" value="1"/>
</dbReference>
<name>A0A9W9FHM6_9EURO</name>
<sequence length="106" mass="11836">MQSFKESPEFHFIVGEERRKITIHAGLLKDLSPPLHALVSNGLMKESLSREAVLDDVDEETFIAFCQYVYHGVYAIPSHKVDARSVLAMRSAYKSAISSNAAIQLI</sequence>
<dbReference type="EMBL" id="JAPQKH010000004">
    <property type="protein sequence ID" value="KAJ5100362.1"/>
    <property type="molecule type" value="Genomic_DNA"/>
</dbReference>
<evidence type="ECO:0000313" key="3">
    <source>
        <dbReference type="Proteomes" id="UP001149165"/>
    </source>
</evidence>
<evidence type="ECO:0000313" key="2">
    <source>
        <dbReference type="EMBL" id="KAJ5100362.1"/>
    </source>
</evidence>
<protein>
    <recommendedName>
        <fullName evidence="1">BTB domain-containing protein</fullName>
    </recommendedName>
</protein>
<dbReference type="Proteomes" id="UP001149165">
    <property type="component" value="Unassembled WGS sequence"/>
</dbReference>
<evidence type="ECO:0000259" key="1">
    <source>
        <dbReference type="PROSITE" id="PS50097"/>
    </source>
</evidence>
<keyword evidence="3" id="KW-1185">Reference proteome</keyword>
<dbReference type="Gene3D" id="3.30.710.10">
    <property type="entry name" value="Potassium Channel Kv1.1, Chain A"/>
    <property type="match status" value="1"/>
</dbReference>
<accession>A0A9W9FHM6</accession>
<proteinExistence type="predicted"/>
<gene>
    <name evidence="2" type="ORF">N7456_006414</name>
</gene>
<reference evidence="2" key="1">
    <citation type="submission" date="2022-11" db="EMBL/GenBank/DDBJ databases">
        <authorList>
            <person name="Petersen C."/>
        </authorList>
    </citation>
    <scope>NUCLEOTIDE SEQUENCE</scope>
    <source>
        <strain evidence="2">IBT 30069</strain>
    </source>
</reference>
<dbReference type="PROSITE" id="PS50097">
    <property type="entry name" value="BTB"/>
    <property type="match status" value="1"/>
</dbReference>
<dbReference type="AlphaFoldDB" id="A0A9W9FHM6"/>
<dbReference type="SUPFAM" id="SSF54695">
    <property type="entry name" value="POZ domain"/>
    <property type="match status" value="1"/>
</dbReference>